<evidence type="ECO:0000256" key="4">
    <source>
        <dbReference type="SAM" id="MobiDB-lite"/>
    </source>
</evidence>
<organism evidence="6 7">
    <name type="scientific">Fusarium irregulare</name>
    <dbReference type="NCBI Taxonomy" id="2494466"/>
    <lineage>
        <taxon>Eukaryota</taxon>
        <taxon>Fungi</taxon>
        <taxon>Dikarya</taxon>
        <taxon>Ascomycota</taxon>
        <taxon>Pezizomycotina</taxon>
        <taxon>Sordariomycetes</taxon>
        <taxon>Hypocreomycetidae</taxon>
        <taxon>Hypocreales</taxon>
        <taxon>Nectriaceae</taxon>
        <taxon>Fusarium</taxon>
        <taxon>Fusarium incarnatum-equiseti species complex</taxon>
    </lineage>
</organism>
<keyword evidence="3" id="KW-0862">Zinc</keyword>
<feature type="domain" description="FYVE zinc finger" evidence="5">
    <location>
        <begin position="271"/>
        <end position="322"/>
    </location>
</feature>
<evidence type="ECO:0000256" key="3">
    <source>
        <dbReference type="ARBA" id="ARBA00022833"/>
    </source>
</evidence>
<feature type="region of interest" description="Disordered" evidence="4">
    <location>
        <begin position="1"/>
        <end position="52"/>
    </location>
</feature>
<reference evidence="6" key="1">
    <citation type="submission" date="2022-10" db="EMBL/GenBank/DDBJ databases">
        <title>Fusarium specimens isolated from Avocado Roots.</title>
        <authorList>
            <person name="Stajich J."/>
            <person name="Roper C."/>
            <person name="Heimlech-Rivalta G."/>
        </authorList>
    </citation>
    <scope>NUCLEOTIDE SEQUENCE</scope>
    <source>
        <strain evidence="6">CF00143</strain>
    </source>
</reference>
<evidence type="ECO:0000313" key="6">
    <source>
        <dbReference type="EMBL" id="KAJ4009022.1"/>
    </source>
</evidence>
<dbReference type="InterPro" id="IPR013083">
    <property type="entry name" value="Znf_RING/FYVE/PHD"/>
</dbReference>
<dbReference type="Gene3D" id="3.30.40.10">
    <property type="entry name" value="Zinc/RING finger domain, C3HC4 (zinc finger)"/>
    <property type="match status" value="1"/>
</dbReference>
<keyword evidence="1" id="KW-0479">Metal-binding</keyword>
<evidence type="ECO:0000256" key="2">
    <source>
        <dbReference type="ARBA" id="ARBA00022771"/>
    </source>
</evidence>
<accession>A0A9W8U7U1</accession>
<keyword evidence="7" id="KW-1185">Reference proteome</keyword>
<feature type="compositionally biased region" description="Polar residues" evidence="4">
    <location>
        <begin position="159"/>
        <end position="196"/>
    </location>
</feature>
<dbReference type="SMART" id="SM00064">
    <property type="entry name" value="FYVE"/>
    <property type="match status" value="1"/>
</dbReference>
<dbReference type="InterPro" id="IPR000306">
    <property type="entry name" value="Znf_FYVE"/>
</dbReference>
<dbReference type="SUPFAM" id="SSF57903">
    <property type="entry name" value="FYVE/PHD zinc finger"/>
    <property type="match status" value="1"/>
</dbReference>
<dbReference type="AlphaFoldDB" id="A0A9W8U7U1"/>
<evidence type="ECO:0000313" key="7">
    <source>
        <dbReference type="Proteomes" id="UP001152130"/>
    </source>
</evidence>
<dbReference type="Pfam" id="PF01363">
    <property type="entry name" value="FYVE"/>
    <property type="match status" value="1"/>
</dbReference>
<evidence type="ECO:0000259" key="5">
    <source>
        <dbReference type="SMART" id="SM00064"/>
    </source>
</evidence>
<sequence length="323" mass="36108">MTSPSGASGHLGSELARDFSAPMSSNTQSPRSTNSDDSQREHDQNNLDQNTDEEAICQWRTSRFFHQECSQYFDCPSHTIERSLSETGEADQQSIHSSHSPEISRPDNNQGLADEPTSRFTEQELAQVENDIEDPQITPADDTDDDRDATSATSDPSTNAEDTGTVVAQQPEHVSNAQQNTRQNIEVNEVESSSQNRRSEQHETPNPPSEHPEHRHRSSQSTSVTNTQTTQRTYATPSRERMDAPLPSLRPLEEALPPLPRSARQSVSSDSQRPRWQPDNEVTYCPICHTQFSFFVRKHHCSVLTVLGNAEELFATPARRTGS</sequence>
<feature type="region of interest" description="Disordered" evidence="4">
    <location>
        <begin position="83"/>
        <end position="280"/>
    </location>
</feature>
<keyword evidence="2" id="KW-0863">Zinc-finger</keyword>
<dbReference type="GO" id="GO:0008270">
    <property type="term" value="F:zinc ion binding"/>
    <property type="evidence" value="ECO:0007669"/>
    <property type="project" value="UniProtKB-KW"/>
</dbReference>
<dbReference type="InterPro" id="IPR011011">
    <property type="entry name" value="Znf_FYVE_PHD"/>
</dbReference>
<comment type="caution">
    <text evidence="6">The sequence shown here is derived from an EMBL/GenBank/DDBJ whole genome shotgun (WGS) entry which is preliminary data.</text>
</comment>
<evidence type="ECO:0000256" key="1">
    <source>
        <dbReference type="ARBA" id="ARBA00022723"/>
    </source>
</evidence>
<feature type="compositionally biased region" description="Low complexity" evidence="4">
    <location>
        <begin position="244"/>
        <end position="256"/>
    </location>
</feature>
<proteinExistence type="predicted"/>
<feature type="compositionally biased region" description="Polar residues" evidence="4">
    <location>
        <begin position="90"/>
        <end position="111"/>
    </location>
</feature>
<name>A0A9W8U7U1_9HYPO</name>
<protein>
    <recommendedName>
        <fullName evidence="5">FYVE zinc finger domain-containing protein</fullName>
    </recommendedName>
</protein>
<dbReference type="Proteomes" id="UP001152130">
    <property type="component" value="Unassembled WGS sequence"/>
</dbReference>
<feature type="compositionally biased region" description="Polar residues" evidence="4">
    <location>
        <begin position="22"/>
        <end position="36"/>
    </location>
</feature>
<gene>
    <name evidence="6" type="ORF">NW766_009205</name>
</gene>
<feature type="compositionally biased region" description="Low complexity" evidence="4">
    <location>
        <begin position="219"/>
        <end position="237"/>
    </location>
</feature>
<dbReference type="EMBL" id="JAPDHF010000014">
    <property type="protein sequence ID" value="KAJ4009022.1"/>
    <property type="molecule type" value="Genomic_DNA"/>
</dbReference>